<evidence type="ECO:0000256" key="2">
    <source>
        <dbReference type="SAM" id="Phobius"/>
    </source>
</evidence>
<dbReference type="PANTHER" id="PTHR34473:SF2">
    <property type="entry name" value="UPF0699 TRANSMEMBRANE PROTEIN YDBT"/>
    <property type="match status" value="1"/>
</dbReference>
<feature type="compositionally biased region" description="Basic and acidic residues" evidence="1">
    <location>
        <begin position="1"/>
        <end position="15"/>
    </location>
</feature>
<dbReference type="RefSeq" id="WP_109764131.1">
    <property type="nucleotide sequence ID" value="NZ_QGGU01000009.1"/>
</dbReference>
<feature type="transmembrane region" description="Helical" evidence="2">
    <location>
        <begin position="98"/>
        <end position="119"/>
    </location>
</feature>
<feature type="transmembrane region" description="Helical" evidence="2">
    <location>
        <begin position="125"/>
        <end position="147"/>
    </location>
</feature>
<feature type="domain" description="YdbS-like PH" evidence="3">
    <location>
        <begin position="151"/>
        <end position="229"/>
    </location>
</feature>
<evidence type="ECO:0000313" key="5">
    <source>
        <dbReference type="Proteomes" id="UP000245790"/>
    </source>
</evidence>
<organism evidence="4 5">
    <name type="scientific">Pleionea mediterranea</name>
    <dbReference type="NCBI Taxonomy" id="523701"/>
    <lineage>
        <taxon>Bacteria</taxon>
        <taxon>Pseudomonadati</taxon>
        <taxon>Pseudomonadota</taxon>
        <taxon>Gammaproteobacteria</taxon>
        <taxon>Oceanospirillales</taxon>
        <taxon>Pleioneaceae</taxon>
        <taxon>Pleionea</taxon>
    </lineage>
</organism>
<name>A0A316FL51_9GAMM</name>
<protein>
    <recommendedName>
        <fullName evidence="3">YdbS-like PH domain-containing protein</fullName>
    </recommendedName>
</protein>
<dbReference type="OrthoDB" id="1750577at2"/>
<evidence type="ECO:0000259" key="3">
    <source>
        <dbReference type="Pfam" id="PF03703"/>
    </source>
</evidence>
<feature type="region of interest" description="Disordered" evidence="1">
    <location>
        <begin position="1"/>
        <end position="75"/>
    </location>
</feature>
<keyword evidence="2" id="KW-0472">Membrane</keyword>
<feature type="compositionally biased region" description="Polar residues" evidence="1">
    <location>
        <begin position="16"/>
        <end position="45"/>
    </location>
</feature>
<accession>A0A316FL51</accession>
<keyword evidence="5" id="KW-1185">Reference proteome</keyword>
<dbReference type="Pfam" id="PF03703">
    <property type="entry name" value="bPH_2"/>
    <property type="match status" value="1"/>
</dbReference>
<evidence type="ECO:0000313" key="4">
    <source>
        <dbReference type="EMBL" id="PWK48456.1"/>
    </source>
</evidence>
<feature type="compositionally biased region" description="Low complexity" evidence="1">
    <location>
        <begin position="46"/>
        <end position="57"/>
    </location>
</feature>
<gene>
    <name evidence="4" type="ORF">C8D97_1095</name>
</gene>
<dbReference type="EMBL" id="QGGU01000009">
    <property type="protein sequence ID" value="PWK48456.1"/>
    <property type="molecule type" value="Genomic_DNA"/>
</dbReference>
<reference evidence="4 5" key="1">
    <citation type="submission" date="2018-05" db="EMBL/GenBank/DDBJ databases">
        <title>Genomic Encyclopedia of Type Strains, Phase IV (KMG-IV): sequencing the most valuable type-strain genomes for metagenomic binning, comparative biology and taxonomic classification.</title>
        <authorList>
            <person name="Goeker M."/>
        </authorList>
    </citation>
    <scope>NUCLEOTIDE SEQUENCE [LARGE SCALE GENOMIC DNA]</scope>
    <source>
        <strain evidence="4 5">DSM 25350</strain>
    </source>
</reference>
<dbReference type="PANTHER" id="PTHR34473">
    <property type="entry name" value="UPF0699 TRANSMEMBRANE PROTEIN YDBS"/>
    <property type="match status" value="1"/>
</dbReference>
<keyword evidence="2" id="KW-0812">Transmembrane</keyword>
<comment type="caution">
    <text evidence="4">The sequence shown here is derived from an EMBL/GenBank/DDBJ whole genome shotgun (WGS) entry which is preliminary data.</text>
</comment>
<evidence type="ECO:0000256" key="1">
    <source>
        <dbReference type="SAM" id="MobiDB-lite"/>
    </source>
</evidence>
<keyword evidence="2" id="KW-1133">Transmembrane helix</keyword>
<proteinExistence type="predicted"/>
<sequence length="239" mass="27202">MNQKEDNENRRDNRQASKGGSSEVQTEQTSNDHSSNQQGSNESLMQTQQASTNQSSSLDQSGQMPEQEKPPAKQSVTQMTESVFLAAKAKNYFQISGIISFAIIFLMATIGTVVLFVSLLTLPPWWLIVIEVLLLAWLAYFMISVYPTKKYQRTKWRFDEQGLYIQQGIWWRKQYAVPRSRVQHIDVTQGPLQRNYNIAQLILHTAGTMNASVSLTGLSHEKAVEIRDELLIQEKYDAV</sequence>
<dbReference type="Proteomes" id="UP000245790">
    <property type="component" value="Unassembled WGS sequence"/>
</dbReference>
<dbReference type="AlphaFoldDB" id="A0A316FL51"/>
<dbReference type="InterPro" id="IPR005182">
    <property type="entry name" value="YdbS-like_PH"/>
</dbReference>